<dbReference type="PANTHER" id="PTHR15904:SF17">
    <property type="entry name" value="RHO-GAP DOMAIN-CONTAINING PROTEIN"/>
    <property type="match status" value="1"/>
</dbReference>
<evidence type="ECO:0000259" key="4">
    <source>
        <dbReference type="Pfam" id="PF26116"/>
    </source>
</evidence>
<feature type="coiled-coil region" evidence="2">
    <location>
        <begin position="599"/>
        <end position="698"/>
    </location>
</feature>
<evidence type="ECO:0000256" key="2">
    <source>
        <dbReference type="SAM" id="Coils"/>
    </source>
</evidence>
<feature type="compositionally biased region" description="Low complexity" evidence="3">
    <location>
        <begin position="461"/>
        <end position="480"/>
    </location>
</feature>
<feature type="region of interest" description="Disordered" evidence="3">
    <location>
        <begin position="151"/>
        <end position="198"/>
    </location>
</feature>
<proteinExistence type="evidence at transcript level"/>
<dbReference type="VEuPathDB" id="VectorBase:MDOMA2_015728"/>
<feature type="compositionally biased region" description="Polar residues" evidence="3">
    <location>
        <begin position="411"/>
        <end position="442"/>
    </location>
</feature>
<dbReference type="InterPro" id="IPR039102">
    <property type="entry name" value="FAM13"/>
</dbReference>
<dbReference type="EMBL" id="KA649606">
    <property type="protein sequence ID" value="AFP64235.1"/>
    <property type="molecule type" value="mRNA"/>
</dbReference>
<comment type="similarity">
    <text evidence="1">Belongs to the FAM13 family.</text>
</comment>
<feature type="region of interest" description="Disordered" evidence="3">
    <location>
        <begin position="792"/>
        <end position="840"/>
    </location>
</feature>
<feature type="region of interest" description="Disordered" evidence="3">
    <location>
        <begin position="18"/>
        <end position="108"/>
    </location>
</feature>
<dbReference type="InterPro" id="IPR059029">
    <property type="entry name" value="FAM13A_dom"/>
</dbReference>
<dbReference type="VEuPathDB" id="VectorBase:MDOA010797"/>
<accession>T1PLG9</accession>
<evidence type="ECO:0000256" key="3">
    <source>
        <dbReference type="SAM" id="MobiDB-lite"/>
    </source>
</evidence>
<feature type="compositionally biased region" description="Basic residues" evidence="3">
    <location>
        <begin position="85"/>
        <end position="104"/>
    </location>
</feature>
<reference evidence="5" key="1">
    <citation type="submission" date="2012-08" db="EMBL/GenBank/DDBJ databases">
        <title>Transcriptome of adult Musca domestica launches a platform for comparative house fly gene expression and characterization of differential gene expression among resistant and susceptible house flies.</title>
        <authorList>
            <person name="Liu N."/>
            <person name="Zhang L."/>
            <person name="Li M."/>
            <person name="Reid W."/>
        </authorList>
    </citation>
    <scope>NUCLEOTIDE SEQUENCE</scope>
    <source>
        <strain evidence="5">ALHF</strain>
        <tissue evidence="5">Whole body</tissue>
    </source>
</reference>
<feature type="compositionally biased region" description="Low complexity" evidence="3">
    <location>
        <begin position="27"/>
        <end position="77"/>
    </location>
</feature>
<feature type="compositionally biased region" description="Basic and acidic residues" evidence="3">
    <location>
        <begin position="234"/>
        <end position="243"/>
    </location>
</feature>
<sequence length="917" mass="103197">MTPRIISYFLCGMRHPNTGLSEDDLSRLTGSSSSSASCRSNNCNSTSSSSSSSSSSSASSSSASSSSSSSASSSGANTPEECKHINKSNKKHNSPSKHHHHQHHVSTIPSEHLENNKNTQHHQHHHHHTHHQQQFNSTYLPEIINPLEWQKSRKRKERLDSTSSTIQDRKLQRSNSEELLPPDGTRLQNNNNVASTPADLGVNALKSSLKNVENIRRVSSEDFKRTPYEVYEQELRGEPRELDDGNSSIGHLGKTSDENDGSLANRQQRQQQSWTVGVPIKDMTRRSRYETSPARSQRHSPIRVCFSNGNGSKQQHRDSDDSECEHERRRSSERFCKSRAPPGRKASGVTKKSTSSTSAMKYLPSKLSDENVYKYDLSALKYERRGFISKKSSQPPQEKSNNNDLNDNNLIDFNSGSSVTSATTNKSMSKNLSPTTSSNGSTDDVHHTVTAPPPPQPMALQKTSTSTSSANSSKSNSQSSLHKVPHTISAQESLPWDRSVPEDQTPVLSRRYATVRPHYVDSIDTAAKLSKVKPYPQPHLKQNPMTAQLLANDLDDDDVMDPSLTNFRAFTTLENIKTRELMQQVLPNVMSFQSPEERMRQINKRVTALKKKLGQLEDSYEQKSGYKPSQADRLNDKYMKNILSELSKLRKERHELKTDPMSALGLKVSGGMDAEQKLQKMKVTLREIEQSLAEKRKDHNRPEILEELTADQLVQEKTTVQHGLLFFESLYGRPATKDERDAARPLYDRYRQLKRMVSRSVTLSGSSAAGAPELPTILEHEAMVFESTPLQYSSANSTETTNSPTESAVPTTNSSDESTTTTTAQSSAQQQQPKEEQNETISCLSIENLWEQLEKTREEKKQLKRVIRDFETVFEEQNGRKMLKSDRKTIEETYAQYKEKKAKTRLLQALIKKQISR</sequence>
<organism evidence="5">
    <name type="scientific">Musca domestica</name>
    <name type="common">House fly</name>
    <dbReference type="NCBI Taxonomy" id="7370"/>
    <lineage>
        <taxon>Eukaryota</taxon>
        <taxon>Metazoa</taxon>
        <taxon>Ecdysozoa</taxon>
        <taxon>Arthropoda</taxon>
        <taxon>Hexapoda</taxon>
        <taxon>Insecta</taxon>
        <taxon>Pterygota</taxon>
        <taxon>Neoptera</taxon>
        <taxon>Endopterygota</taxon>
        <taxon>Diptera</taxon>
        <taxon>Brachycera</taxon>
        <taxon>Muscomorpha</taxon>
        <taxon>Muscoidea</taxon>
        <taxon>Muscidae</taxon>
        <taxon>Musca</taxon>
    </lineage>
</organism>
<feature type="coiled-coil region" evidence="2">
    <location>
        <begin position="846"/>
        <end position="900"/>
    </location>
</feature>
<feature type="compositionally biased region" description="Polar residues" evidence="3">
    <location>
        <begin position="262"/>
        <end position="275"/>
    </location>
</feature>
<feature type="compositionally biased region" description="Polar residues" evidence="3">
    <location>
        <begin position="186"/>
        <end position="195"/>
    </location>
</feature>
<dbReference type="Pfam" id="PF26116">
    <property type="entry name" value="FAM13A"/>
    <property type="match status" value="1"/>
</dbReference>
<feature type="compositionally biased region" description="Low complexity" evidence="3">
    <location>
        <begin position="793"/>
        <end position="832"/>
    </location>
</feature>
<feature type="region of interest" description="Disordered" evidence="3">
    <location>
        <begin position="234"/>
        <end position="358"/>
    </location>
</feature>
<keyword evidence="2" id="KW-0175">Coiled coil</keyword>
<dbReference type="PANTHER" id="PTHR15904">
    <property type="entry name" value="FAM13"/>
    <property type="match status" value="1"/>
</dbReference>
<feature type="compositionally biased region" description="Basic and acidic residues" evidence="3">
    <location>
        <begin position="315"/>
        <end position="336"/>
    </location>
</feature>
<dbReference type="AlphaFoldDB" id="T1PLG9"/>
<name>T1PLG9_MUSDO</name>
<feature type="region of interest" description="Disordered" evidence="3">
    <location>
        <begin position="388"/>
        <end position="502"/>
    </location>
</feature>
<evidence type="ECO:0000256" key="1">
    <source>
        <dbReference type="ARBA" id="ARBA00007549"/>
    </source>
</evidence>
<feature type="compositionally biased region" description="Low complexity" evidence="3">
    <location>
        <begin position="389"/>
        <end position="410"/>
    </location>
</feature>
<protein>
    <recommendedName>
        <fullName evidence="4">FAM13A-like domain-containing protein</fullName>
    </recommendedName>
</protein>
<feature type="domain" description="FAM13A-like" evidence="4">
    <location>
        <begin position="846"/>
        <end position="914"/>
    </location>
</feature>
<evidence type="ECO:0000313" key="5">
    <source>
        <dbReference type="EMBL" id="AFP64235.1"/>
    </source>
</evidence>